<dbReference type="EMBL" id="CP000245">
    <property type="protein sequence ID" value="AEG93874.1"/>
    <property type="molecule type" value="Genomic_DNA"/>
</dbReference>
<feature type="binding site" description="covalent" evidence="4">
    <location>
        <position position="56"/>
    </location>
    <ligand>
        <name>heme c</name>
        <dbReference type="ChEBI" id="CHEBI:61717"/>
        <label>1</label>
    </ligand>
</feature>
<reference evidence="7 8" key="2">
    <citation type="journal article" date="2011" name="PLoS ONE">
        <title>The Cyst-Dividing Bacterium Ramlibacter tataouinensis TTB310 Genome Reveals a Well-Stocked Toolbox for Adaptation to a Desert Environment.</title>
        <authorList>
            <person name="De Luca G."/>
            <person name="Barakat M."/>
            <person name="Ortet P."/>
            <person name="Fochesato S."/>
            <person name="Jourlin-Castelli C."/>
            <person name="Ansaldi M."/>
            <person name="Py B."/>
            <person name="Fichant G."/>
            <person name="Coutinho P.M."/>
            <person name="Voulhoux R."/>
            <person name="Bastien O."/>
            <person name="Marechal E."/>
            <person name="Henrissat B."/>
            <person name="Quentin Y."/>
            <person name="Noirot P."/>
            <person name="Filloux A."/>
            <person name="Mejean V."/>
            <person name="Dubow M.S."/>
            <person name="Barras F."/>
            <person name="Barbe V."/>
            <person name="Weissenbach J."/>
            <person name="Mihalcescu I."/>
            <person name="Vermeglio A."/>
            <person name="Achouak W."/>
            <person name="Heulin T."/>
        </authorList>
    </citation>
    <scope>NUCLEOTIDE SEQUENCE [LARGE SCALE GENOMIC DNA]</scope>
    <source>
        <strain evidence="8">ATCC BAA-407 / DSM 14655 / LMG 21543 / TTB310</strain>
    </source>
</reference>
<feature type="binding site" description="covalent" evidence="4">
    <location>
        <position position="330"/>
    </location>
    <ligand>
        <name>heme c</name>
        <dbReference type="ChEBI" id="CHEBI:61717"/>
        <label>3</label>
    </ligand>
</feature>
<dbReference type="AlphaFoldDB" id="F5Y534"/>
<reference evidence="8" key="1">
    <citation type="submission" date="2006-01" db="EMBL/GenBank/DDBJ databases">
        <title>Genome of the cyst-dividing bacterium Ramlibacter tataouinensis.</title>
        <authorList>
            <person name="Barakat M."/>
            <person name="Ortet P."/>
            <person name="De Luca G."/>
            <person name="Jourlin-Castelli C."/>
            <person name="Ansaldi M."/>
            <person name="Py B."/>
            <person name="Fichant G."/>
            <person name="Coutinho P."/>
            <person name="Voulhoux R."/>
            <person name="Bastien O."/>
            <person name="Roy S."/>
            <person name="Marechal E."/>
            <person name="Henrissat B."/>
            <person name="Quentin Y."/>
            <person name="Noirot P."/>
            <person name="Filloux A."/>
            <person name="Mejean V."/>
            <person name="DuBow M."/>
            <person name="Barras F."/>
            <person name="Heulin T."/>
        </authorList>
    </citation>
    <scope>NUCLEOTIDE SEQUENCE [LARGE SCALE GENOMIC DNA]</scope>
    <source>
        <strain evidence="8">ATCC BAA-407 / DSM 14655 / LMG 21543 / TTB310</strain>
    </source>
</reference>
<sequence length="424" mass="45675">MKRLLGLLVLVAVLAVAWVAWVNLREDGMQETALPSGATAAEVVARGEYLTRAGNCMTCHTDRGGTPYAGGRPIDTPFGMLYASNLTPDAGTGLGRWSTADFWRAMHHGRSRDGRLLYPAFPYPNYTQVRREDADAMFAYLRTLPPARQPNRPHELRWPYSTQSALAVWRALYFRSGEHRDEPAQSAEWNRGAYLVRGLGHCSACHATRNALGASDMMDLSGGLIPMQGWYAPSLADSQEAGLQRWSTQLAVELLGTGVAEGASVLGPMAEVVLHSTQYLAPQDLQAMAVFLRSLPDDAVQPQARSPAPPPSAAIAEHGARLYGQHCAQCHGEQGRGVAGAYPPLAGNRAVALPVTANLVQVVLYGGFPPATAGHPRPFGMPPYATVLSDADIAAVLTHLRTSWGNAAPPVTELEVAQQRDTRR</sequence>
<keyword evidence="2 5" id="KW-0479">Metal-binding</keyword>
<evidence type="ECO:0000256" key="1">
    <source>
        <dbReference type="ARBA" id="ARBA00022617"/>
    </source>
</evidence>
<feature type="binding site" description="covalent" evidence="4">
    <location>
        <position position="59"/>
    </location>
    <ligand>
        <name>heme c</name>
        <dbReference type="ChEBI" id="CHEBI:61717"/>
        <label>1</label>
    </ligand>
</feature>
<gene>
    <name evidence="7" type="ordered locus">Rta_27710</name>
</gene>
<dbReference type="Pfam" id="PF00034">
    <property type="entry name" value="Cytochrom_C"/>
    <property type="match status" value="1"/>
</dbReference>
<keyword evidence="8" id="KW-1185">Reference proteome</keyword>
<dbReference type="STRING" id="365046.Rta_27710"/>
<feature type="binding site" description="axial binding residue" evidence="5">
    <location>
        <position position="331"/>
    </location>
    <ligand>
        <name>heme c</name>
        <dbReference type="ChEBI" id="CHEBI:61717"/>
        <label>3</label>
    </ligand>
    <ligandPart>
        <name>Fe</name>
        <dbReference type="ChEBI" id="CHEBI:18248"/>
    </ligandPart>
</feature>
<feature type="domain" description="Cytochrome c" evidence="6">
    <location>
        <begin position="42"/>
        <end position="145"/>
    </location>
</feature>
<feature type="domain" description="Cytochrome c" evidence="6">
    <location>
        <begin position="314"/>
        <end position="404"/>
    </location>
</feature>
<dbReference type="PROSITE" id="PS51007">
    <property type="entry name" value="CYTC"/>
    <property type="match status" value="3"/>
</dbReference>
<feature type="binding site" description="axial binding residue" evidence="5">
    <location>
        <position position="60"/>
    </location>
    <ligand>
        <name>heme c</name>
        <dbReference type="ChEBI" id="CHEBI:61717"/>
        <label>1</label>
    </ligand>
    <ligandPart>
        <name>Fe</name>
        <dbReference type="ChEBI" id="CHEBI:18248"/>
    </ligandPart>
</feature>
<dbReference type="KEGG" id="rta:Rta_27710"/>
<organism evidence="7 8">
    <name type="scientific">Ramlibacter tataouinensis (strain ATCC BAA-407 / DSM 14655 / LMG 21543 / TTB310)</name>
    <dbReference type="NCBI Taxonomy" id="365046"/>
    <lineage>
        <taxon>Bacteria</taxon>
        <taxon>Pseudomonadati</taxon>
        <taxon>Pseudomonadota</taxon>
        <taxon>Betaproteobacteria</taxon>
        <taxon>Burkholderiales</taxon>
        <taxon>Comamonadaceae</taxon>
        <taxon>Ramlibacter</taxon>
    </lineage>
</organism>
<dbReference type="InterPro" id="IPR014353">
    <property type="entry name" value="Membr-bd_ADH_cyt_c"/>
</dbReference>
<evidence type="ECO:0000259" key="6">
    <source>
        <dbReference type="PROSITE" id="PS51007"/>
    </source>
</evidence>
<dbReference type="Proteomes" id="UP000008385">
    <property type="component" value="Chromosome"/>
</dbReference>
<dbReference type="PANTHER" id="PTHR35008">
    <property type="entry name" value="BLL4482 PROTEIN-RELATED"/>
    <property type="match status" value="1"/>
</dbReference>
<dbReference type="InterPro" id="IPR051459">
    <property type="entry name" value="Cytochrome_c-type_DH"/>
</dbReference>
<dbReference type="eggNOG" id="COG2010">
    <property type="taxonomic scope" value="Bacteria"/>
</dbReference>
<evidence type="ECO:0000256" key="2">
    <source>
        <dbReference type="ARBA" id="ARBA00022723"/>
    </source>
</evidence>
<name>F5Y534_RAMTT</name>
<dbReference type="RefSeq" id="WP_013902105.1">
    <property type="nucleotide sequence ID" value="NC_015677.1"/>
</dbReference>
<dbReference type="GO" id="GO:0016020">
    <property type="term" value="C:membrane"/>
    <property type="evidence" value="ECO:0007669"/>
    <property type="project" value="InterPro"/>
</dbReference>
<evidence type="ECO:0000256" key="5">
    <source>
        <dbReference type="PIRSR" id="PIRSR000018-51"/>
    </source>
</evidence>
<keyword evidence="1 4" id="KW-0349">Heme</keyword>
<dbReference type="Pfam" id="PF13442">
    <property type="entry name" value="Cytochrome_CBB3"/>
    <property type="match status" value="1"/>
</dbReference>
<dbReference type="HOGENOM" id="CLU_028594_0_1_4"/>
<dbReference type="OrthoDB" id="9809720at2"/>
<evidence type="ECO:0000313" key="7">
    <source>
        <dbReference type="EMBL" id="AEG93874.1"/>
    </source>
</evidence>
<dbReference type="GO" id="GO:0020037">
    <property type="term" value="F:heme binding"/>
    <property type="evidence" value="ECO:0007669"/>
    <property type="project" value="InterPro"/>
</dbReference>
<dbReference type="GO" id="GO:0009055">
    <property type="term" value="F:electron transfer activity"/>
    <property type="evidence" value="ECO:0007669"/>
    <property type="project" value="InterPro"/>
</dbReference>
<accession>F5Y534</accession>
<feature type="domain" description="Cytochrome c" evidence="6">
    <location>
        <begin position="187"/>
        <end position="296"/>
    </location>
</feature>
<feature type="binding site" description="axial binding residue" evidence="5">
    <location>
        <position position="206"/>
    </location>
    <ligand>
        <name>heme c</name>
        <dbReference type="ChEBI" id="CHEBI:61717"/>
        <label>2</label>
    </ligand>
    <ligandPart>
        <name>Fe</name>
        <dbReference type="ChEBI" id="CHEBI:18248"/>
    </ligandPart>
</feature>
<dbReference type="InterPro" id="IPR009056">
    <property type="entry name" value="Cyt_c-like_dom"/>
</dbReference>
<evidence type="ECO:0000313" key="8">
    <source>
        <dbReference type="Proteomes" id="UP000008385"/>
    </source>
</evidence>
<dbReference type="GO" id="GO:0005506">
    <property type="term" value="F:iron ion binding"/>
    <property type="evidence" value="ECO:0007669"/>
    <property type="project" value="InterPro"/>
</dbReference>
<protein>
    <submittedName>
        <fullName evidence="7">Alcohol dehydrogenase cytochrome c subunit-like protein</fullName>
    </submittedName>
</protein>
<feature type="binding site" description="covalent" evidence="4">
    <location>
        <position position="205"/>
    </location>
    <ligand>
        <name>heme c</name>
        <dbReference type="ChEBI" id="CHEBI:61717"/>
        <label>2</label>
    </ligand>
</feature>
<keyword evidence="3 5" id="KW-0408">Iron</keyword>
<dbReference type="PANTHER" id="PTHR35008:SF4">
    <property type="entry name" value="BLL4482 PROTEIN"/>
    <property type="match status" value="1"/>
</dbReference>
<evidence type="ECO:0000256" key="4">
    <source>
        <dbReference type="PIRSR" id="PIRSR000018-50"/>
    </source>
</evidence>
<feature type="binding site" description="covalent" evidence="4">
    <location>
        <position position="202"/>
    </location>
    <ligand>
        <name>heme c</name>
        <dbReference type="ChEBI" id="CHEBI:61717"/>
        <label>2</label>
    </ligand>
</feature>
<dbReference type="Gene3D" id="1.10.760.10">
    <property type="entry name" value="Cytochrome c-like domain"/>
    <property type="match status" value="2"/>
</dbReference>
<dbReference type="InterPro" id="IPR036909">
    <property type="entry name" value="Cyt_c-like_dom_sf"/>
</dbReference>
<comment type="cofactor">
    <cofactor evidence="4">
        <name>heme c</name>
        <dbReference type="ChEBI" id="CHEBI:61717"/>
    </cofactor>
    <text evidence="4">Binds 3 heme c groups covalently per subunit.</text>
</comment>
<dbReference type="PIRSF" id="PIRSF000018">
    <property type="entry name" value="Mb_ADH_cyt_c"/>
    <property type="match status" value="1"/>
</dbReference>
<dbReference type="PATRIC" id="fig|365046.3.peg.2839"/>
<feature type="binding site" description="covalent" evidence="4">
    <location>
        <position position="327"/>
    </location>
    <ligand>
        <name>heme c</name>
        <dbReference type="ChEBI" id="CHEBI:61717"/>
        <label>3</label>
    </ligand>
</feature>
<proteinExistence type="predicted"/>
<evidence type="ECO:0000256" key="3">
    <source>
        <dbReference type="ARBA" id="ARBA00023004"/>
    </source>
</evidence>
<dbReference type="SUPFAM" id="SSF46626">
    <property type="entry name" value="Cytochrome c"/>
    <property type="match status" value="3"/>
</dbReference>
<dbReference type="GO" id="GO:0016614">
    <property type="term" value="F:oxidoreductase activity, acting on CH-OH group of donors"/>
    <property type="evidence" value="ECO:0007669"/>
    <property type="project" value="InterPro"/>
</dbReference>